<accession>A0A386WVM0</accession>
<evidence type="ECO:0000313" key="2">
    <source>
        <dbReference type="Proteomes" id="UP000267804"/>
    </source>
</evidence>
<gene>
    <name evidence="1" type="ORF">CSH63_32325</name>
</gene>
<protein>
    <submittedName>
        <fullName evidence="1">Uncharacterized protein</fullName>
    </submittedName>
</protein>
<dbReference type="EMBL" id="CP024087">
    <property type="protein sequence ID" value="AYF32043.1"/>
    <property type="molecule type" value="Genomic_DNA"/>
</dbReference>
<reference evidence="1 2" key="1">
    <citation type="submission" date="2017-10" db="EMBL/GenBank/DDBJ databases">
        <title>Integration of genomic and chemical information greatly accelerates assignment of the full stereostructure of myelolactone, a potent inhibitor of myeloma from a marine-derived Micromonospora.</title>
        <authorList>
            <person name="Kim M.C."/>
            <person name="Machado H."/>
            <person name="Jensen P.R."/>
            <person name="Fenical W."/>
        </authorList>
    </citation>
    <scope>NUCLEOTIDE SEQUENCE [LARGE SCALE GENOMIC DNA]</scope>
    <source>
        <strain evidence="1 2">CNY-010</strain>
    </source>
</reference>
<dbReference type="Proteomes" id="UP000267804">
    <property type="component" value="Chromosome"/>
</dbReference>
<name>A0A386WVM0_9ACTN</name>
<dbReference type="KEGG" id="mtua:CSH63_32325"/>
<dbReference type="AlphaFoldDB" id="A0A386WVM0"/>
<organism evidence="1 2">
    <name type="scientific">Micromonospora tulbaghiae</name>
    <dbReference type="NCBI Taxonomy" id="479978"/>
    <lineage>
        <taxon>Bacteria</taxon>
        <taxon>Bacillati</taxon>
        <taxon>Actinomycetota</taxon>
        <taxon>Actinomycetes</taxon>
        <taxon>Micromonosporales</taxon>
        <taxon>Micromonosporaceae</taxon>
        <taxon>Micromonospora</taxon>
    </lineage>
</organism>
<sequence>MTDPHYSRAYLAQPHIQAVVDQRRAEVSDLAGQVRQHRDDGCPAASACPGTAVTGHLAGMCDHHRFDLLVAALILLAEKNAEVRSLRGQLGSQGAV</sequence>
<dbReference type="RefSeq" id="WP_120573434.1">
    <property type="nucleotide sequence ID" value="NZ_CP024087.1"/>
</dbReference>
<proteinExistence type="predicted"/>
<evidence type="ECO:0000313" key="1">
    <source>
        <dbReference type="EMBL" id="AYF32043.1"/>
    </source>
</evidence>